<dbReference type="VEuPathDB" id="FungiDB:BTJ68_02119"/>
<dbReference type="EMBL" id="QWIS01000158">
    <property type="protein sequence ID" value="RMZ03786.1"/>
    <property type="molecule type" value="Genomic_DNA"/>
</dbReference>
<evidence type="ECO:0000256" key="1">
    <source>
        <dbReference type="ARBA" id="ARBA00022737"/>
    </source>
</evidence>
<evidence type="ECO:0008006" key="7">
    <source>
        <dbReference type="Google" id="ProtNLM"/>
    </source>
</evidence>
<feature type="coiled-coil region" evidence="2">
    <location>
        <begin position="37"/>
        <end position="64"/>
    </location>
</feature>
<dbReference type="PANTHER" id="PTHR10039:SF5">
    <property type="entry name" value="NACHT DOMAIN-CONTAINING PROTEIN"/>
    <property type="match status" value="1"/>
</dbReference>
<reference evidence="5 6" key="1">
    <citation type="journal article" date="2018" name="BMC Genomics">
        <title>Genomic evidence for intraspecific hybridization in a clonal and extremely halotolerant yeast.</title>
        <authorList>
            <person name="Gostincar C."/>
            <person name="Stajich J.E."/>
            <person name="Zupancic J."/>
            <person name="Zalar P."/>
            <person name="Gunde-Cimerman N."/>
        </authorList>
    </citation>
    <scope>NUCLEOTIDE SEQUENCE [LARGE SCALE GENOMIC DNA]</scope>
    <source>
        <strain evidence="5 6">EXF-562</strain>
    </source>
</reference>
<comment type="caution">
    <text evidence="5">The sequence shown here is derived from an EMBL/GenBank/DDBJ whole genome shotgun (WGS) entry which is preliminary data.</text>
</comment>
<dbReference type="Pfam" id="PF17107">
    <property type="entry name" value="SesA"/>
    <property type="match status" value="1"/>
</dbReference>
<evidence type="ECO:0000313" key="6">
    <source>
        <dbReference type="Proteomes" id="UP000280598"/>
    </source>
</evidence>
<proteinExistence type="predicted"/>
<feature type="coiled-coil region" evidence="2">
    <location>
        <begin position="110"/>
        <end position="137"/>
    </location>
</feature>
<feature type="domain" description="NACHT-NTPase and P-loop NTPases N-terminal" evidence="3">
    <location>
        <begin position="11"/>
        <end position="127"/>
    </location>
</feature>
<dbReference type="Gene3D" id="3.40.50.300">
    <property type="entry name" value="P-loop containing nucleotide triphosphate hydrolases"/>
    <property type="match status" value="1"/>
</dbReference>
<evidence type="ECO:0000256" key="2">
    <source>
        <dbReference type="SAM" id="Coils"/>
    </source>
</evidence>
<dbReference type="SUPFAM" id="SSF52540">
    <property type="entry name" value="P-loop containing nucleoside triphosphate hydrolases"/>
    <property type="match status" value="1"/>
</dbReference>
<dbReference type="InterPro" id="IPR031352">
    <property type="entry name" value="SesA"/>
</dbReference>
<dbReference type="Pfam" id="PF24883">
    <property type="entry name" value="NPHP3_N"/>
    <property type="match status" value="1"/>
</dbReference>
<name>A0A3M7GRN0_HORWE</name>
<sequence length="1105" mass="124679">MEAVAALGVAAASVQFLDFALQALALCRQIRDDAQGAIATNKELESYSRSLKDLSKELKSGQADNACGRRIKAVAQACIAKTEELLKLLEKVRKARSNSRTAAAKTLFRSLKERREIEKLQNELKEKQALLDSALIQDVQRRFDLGTVKQDENFTSLKQSVQDLVNRLQDQDAAAQHNHAETQDKLTNLAKDSQELRATTVAGHSKTVQRLDQIHVDMGKGFDNLKMSDAKEELLRSLFYPEHAARREMVRPPWSDTFDWVFDETLKSTTYWSSFPAWLKCGSSLYWITGKPASGKSTLMAHIFHDRTTVNFLQQWSGGARLHILSFFFWRPGSGLQKSISGLLRSLLMQLAEEVPEVAPAILGGLHLRPGRIPTWSERSLTDALRLALIAAKHVYLCFLLDGLDEFDGPYGELVDLIFEMKDSKNVKFCVSSRREAGLANRLCQYDHLSMEDLNFEPIRTYAQDKLSPITDAKAFSREIASRSEGVFLWAVLTTQSLVYGAVDCSEDVDMLHRRLESTPDGLTQLYSQILATIDKVHKEQLYIWMRLLSLEIRPSVAELAVMQMPHCVTTYDALLVACEQTLKHVNYFSKGLLCFNFEPEPGEVDGLWHVPEVARGSKDKWRKTQLIASRVFGEGDQAVKKVHGGATLVIEFIHRSVLEFVANDSISSLLGIGNLPRDLDVIPDFFQACLELIAVCPHTRRIAYTFPSWGYVEQFITRLSGISELVGTTACSLLDELLTLACAFSDHELSLSKGLGLEDVLPHMTPELQCLTTVEQSFFRTCVYCGFFDYVLGRAHRFFDQDDEAFCMARLLLPSAIHASTADDSKLSNLLLERLSDQLNSKKVASDSLGPQRLSRMSNSLCAPDRWLLLRMPLDNREAKKIIAFSSATARELLDGYESFIVGSLLRKVNPKILLLFLDVMKIWDVGFSVELLSSHHHRLVLFLSPSALLLTFCKLHWNGSTRLLGETCATLQHSMHLGSQNFISDDTNDLCAYEVPEAVAKAIFKRWIEIEELVIWESFLRRSDCSRPSSRLLSDQDVDALVENIRASETIGSWQQLYLPALLRKWRRHCGREEKLGLGRKPKLSDMWGRDGSILRMRCRADQ</sequence>
<protein>
    <recommendedName>
        <fullName evidence="7">NACHT domain-containing protein</fullName>
    </recommendedName>
</protein>
<dbReference type="AlphaFoldDB" id="A0A3M7GRN0"/>
<keyword evidence="1" id="KW-0677">Repeat</keyword>
<gene>
    <name evidence="5" type="ORF">D0860_06664</name>
</gene>
<keyword evidence="2" id="KW-0175">Coiled coil</keyword>
<feature type="domain" description="Nephrocystin 3-like N-terminal" evidence="4">
    <location>
        <begin position="273"/>
        <end position="434"/>
    </location>
</feature>
<evidence type="ECO:0000313" key="5">
    <source>
        <dbReference type="EMBL" id="RMZ03786.1"/>
    </source>
</evidence>
<evidence type="ECO:0000259" key="4">
    <source>
        <dbReference type="Pfam" id="PF24883"/>
    </source>
</evidence>
<evidence type="ECO:0000259" key="3">
    <source>
        <dbReference type="Pfam" id="PF17107"/>
    </source>
</evidence>
<dbReference type="PANTHER" id="PTHR10039">
    <property type="entry name" value="AMELOGENIN"/>
    <property type="match status" value="1"/>
</dbReference>
<dbReference type="InterPro" id="IPR056884">
    <property type="entry name" value="NPHP3-like_N"/>
</dbReference>
<accession>A0A3M7GRN0</accession>
<organism evidence="5 6">
    <name type="scientific">Hortaea werneckii</name>
    <name type="common">Black yeast</name>
    <name type="synonym">Cladosporium werneckii</name>
    <dbReference type="NCBI Taxonomy" id="91943"/>
    <lineage>
        <taxon>Eukaryota</taxon>
        <taxon>Fungi</taxon>
        <taxon>Dikarya</taxon>
        <taxon>Ascomycota</taxon>
        <taxon>Pezizomycotina</taxon>
        <taxon>Dothideomycetes</taxon>
        <taxon>Dothideomycetidae</taxon>
        <taxon>Mycosphaerellales</taxon>
        <taxon>Teratosphaeriaceae</taxon>
        <taxon>Hortaea</taxon>
    </lineage>
</organism>
<dbReference type="Proteomes" id="UP000280598">
    <property type="component" value="Unassembled WGS sequence"/>
</dbReference>
<dbReference type="InterPro" id="IPR027417">
    <property type="entry name" value="P-loop_NTPase"/>
</dbReference>